<protein>
    <submittedName>
        <fullName evidence="2">DUF115 domain-containing protein</fullName>
    </submittedName>
</protein>
<evidence type="ECO:0000313" key="2">
    <source>
        <dbReference type="EMBL" id="QKJ66127.1"/>
    </source>
</evidence>
<sequence length="223" mass="25066">MKMRLKIKKLKNAEKGKRVFILGNGPSILKHDLSKLKNEICIGMNASTLLEEKYGFTQKYYTVSDARFLNHPEKRAMATTMLSPDTIRVLRSDLDLNDDSAIVANKNTYYVNPLSRDGFSYNLNNGYHYGCTTTMLALQLAHYLGASEIVILGVDLNYYGETARFYSESNAQLEDSKIGVQIFNIADAANKLAACSIRTFICNQSSFLAPYLRCEDFDGLFCS</sequence>
<feature type="domain" description="6-hydroxymethylpterin diphosphokinase MptE-like" evidence="1">
    <location>
        <begin position="6"/>
        <end position="159"/>
    </location>
</feature>
<dbReference type="EMBL" id="CP054143">
    <property type="protein sequence ID" value="QKJ66127.1"/>
    <property type="molecule type" value="Genomic_DNA"/>
</dbReference>
<dbReference type="AlphaFoldDB" id="A0A6M8SWI4"/>
<dbReference type="KEGG" id="dee:HQN60_05030"/>
<dbReference type="Gene3D" id="3.90.1480.10">
    <property type="entry name" value="Alpha-2,3-sialyltransferase"/>
    <property type="match status" value="1"/>
</dbReference>
<dbReference type="InterPro" id="IPR002826">
    <property type="entry name" value="MptE-like"/>
</dbReference>
<name>A0A6M8SWI4_9NEIS</name>
<evidence type="ECO:0000313" key="3">
    <source>
        <dbReference type="Proteomes" id="UP000504844"/>
    </source>
</evidence>
<proteinExistence type="predicted"/>
<dbReference type="Proteomes" id="UP000504844">
    <property type="component" value="Chromosome"/>
</dbReference>
<evidence type="ECO:0000259" key="1">
    <source>
        <dbReference type="Pfam" id="PF01973"/>
    </source>
</evidence>
<dbReference type="Pfam" id="PF01973">
    <property type="entry name" value="MptE-like"/>
    <property type="match status" value="1"/>
</dbReference>
<keyword evidence="3" id="KW-1185">Reference proteome</keyword>
<reference evidence="2 3" key="1">
    <citation type="submission" date="2020-05" db="EMBL/GenBank/DDBJ databases">
        <title>Complete genome sequence of Deefgea sp. D17.</title>
        <authorList>
            <person name="Bae J.-W."/>
            <person name="Han J.E."/>
        </authorList>
    </citation>
    <scope>NUCLEOTIDE SEQUENCE [LARGE SCALE GENOMIC DNA]</scope>
    <source>
        <strain evidence="2 3">D17</strain>
    </source>
</reference>
<gene>
    <name evidence="2" type="ORF">HQN60_05030</name>
</gene>
<accession>A0A6M8SWI4</accession>
<organism evidence="2 3">
    <name type="scientific">Deefgea piscis</name>
    <dbReference type="NCBI Taxonomy" id="2739061"/>
    <lineage>
        <taxon>Bacteria</taxon>
        <taxon>Pseudomonadati</taxon>
        <taxon>Pseudomonadota</taxon>
        <taxon>Betaproteobacteria</taxon>
        <taxon>Neisseriales</taxon>
        <taxon>Chitinibacteraceae</taxon>
        <taxon>Deefgea</taxon>
    </lineage>
</organism>